<sequence>MIMNNNSHVQPKPFWKRPEGATGAVFLGALLVGGGYLLYTALPTLIDLAQNTLYLAGMLAVLAAVVYMVLDPRMRNLIWYMYRSVMRWITGIFVELDPIGILKNYVDDLKKKVKQMEKQINILRGQMHKLRELIHINKKEIEANLQLASKAKASNKQTVMILKSRKAGRLKDSNVRLEDLYQKMEVLYRVLTKMHENSLILAEDVKDQVMIKEQERKAIHASHGAMNSAMSIMQGDPDKRAMFDAAMEAITDDVANKVGEMDRFMEMSSNFMNSIDLQNGIFEEEGLKMLEKWEKESTSLILGEDEKQNLLSQAANDSDVLDLDQPIKEPLRQEGRRNQYDTFF</sequence>
<protein>
    <submittedName>
        <fullName evidence="3">Uncharacterized protein</fullName>
    </submittedName>
</protein>
<keyword evidence="2" id="KW-0472">Membrane</keyword>
<dbReference type="Proteomes" id="UP000029736">
    <property type="component" value="Unassembled WGS sequence"/>
</dbReference>
<keyword evidence="1" id="KW-0175">Coiled coil</keyword>
<feature type="transmembrane region" description="Helical" evidence="2">
    <location>
        <begin position="51"/>
        <end position="70"/>
    </location>
</feature>
<evidence type="ECO:0000313" key="4">
    <source>
        <dbReference type="Proteomes" id="UP000029736"/>
    </source>
</evidence>
<keyword evidence="2" id="KW-0812">Transmembrane</keyword>
<reference evidence="3 4" key="1">
    <citation type="journal article" date="2014" name="Int. J. Syst. Evol. Microbiol.">
        <title>Phaeodactylibacter xiamenensis gen. nov., sp. nov., a member of the family Saprospiraceae isolated from the marine alga Phaeodactylum tricornutum.</title>
        <authorList>
            <person name="Chen Z.Jr."/>
            <person name="Lei X."/>
            <person name="Lai Q."/>
            <person name="Li Y."/>
            <person name="Zhang B."/>
            <person name="Zhang J."/>
            <person name="Zhang H."/>
            <person name="Yang L."/>
            <person name="Zheng W."/>
            <person name="Tian Y."/>
            <person name="Yu Z."/>
            <person name="Xu H.Jr."/>
            <person name="Zheng T."/>
        </authorList>
    </citation>
    <scope>NUCLEOTIDE SEQUENCE [LARGE SCALE GENOMIC DNA]</scope>
    <source>
        <strain evidence="3 4">KD52</strain>
    </source>
</reference>
<evidence type="ECO:0000313" key="3">
    <source>
        <dbReference type="EMBL" id="KGE85969.1"/>
    </source>
</evidence>
<dbReference type="EMBL" id="JPOS01000083">
    <property type="protein sequence ID" value="KGE85969.1"/>
    <property type="molecule type" value="Genomic_DNA"/>
</dbReference>
<accession>A0A098S0U3</accession>
<feature type="coiled-coil region" evidence="1">
    <location>
        <begin position="99"/>
        <end position="133"/>
    </location>
</feature>
<evidence type="ECO:0000256" key="1">
    <source>
        <dbReference type="SAM" id="Coils"/>
    </source>
</evidence>
<dbReference type="AlphaFoldDB" id="A0A098S0U3"/>
<name>A0A098S0U3_9BACT</name>
<keyword evidence="4" id="KW-1185">Reference proteome</keyword>
<evidence type="ECO:0000256" key="2">
    <source>
        <dbReference type="SAM" id="Phobius"/>
    </source>
</evidence>
<gene>
    <name evidence="3" type="ORF">IX84_25555</name>
</gene>
<organism evidence="3 4">
    <name type="scientific">Phaeodactylibacter xiamenensis</name>
    <dbReference type="NCBI Taxonomy" id="1524460"/>
    <lineage>
        <taxon>Bacteria</taxon>
        <taxon>Pseudomonadati</taxon>
        <taxon>Bacteroidota</taxon>
        <taxon>Saprospiria</taxon>
        <taxon>Saprospirales</taxon>
        <taxon>Haliscomenobacteraceae</taxon>
        <taxon>Phaeodactylibacter</taxon>
    </lineage>
</organism>
<dbReference type="STRING" id="1524460.IX84_25555"/>
<proteinExistence type="predicted"/>
<comment type="caution">
    <text evidence="3">The sequence shown here is derived from an EMBL/GenBank/DDBJ whole genome shotgun (WGS) entry which is preliminary data.</text>
</comment>
<keyword evidence="2" id="KW-1133">Transmembrane helix</keyword>
<feature type="transmembrane region" description="Helical" evidence="2">
    <location>
        <begin position="21"/>
        <end position="39"/>
    </location>
</feature>